<sequence>MRSIYLLGVIGVLMACNNKKPTTIINKDSTTISAATTAAVNKPQLHTDTLQYIHFDGNYDYWFAVFIDKQKDTLQLVVDDAPNAKFRNKLVQVTWFTDTLTQAGDNESKYAGKRLKSIHPITGKAFIEPVTEQKVIKDIEALPEVKSNADKVSIAERPTDDREYYLVETGTHNDDNFSRLFMFRVYVYPEYEIKFYDINEEKEMSLDEWRKNKQ</sequence>
<accession>A0A6I4I5E1</accession>
<dbReference type="EMBL" id="WQLA01000001">
    <property type="protein sequence ID" value="MVN90262.1"/>
    <property type="molecule type" value="Genomic_DNA"/>
</dbReference>
<protein>
    <recommendedName>
        <fullName evidence="3">Lipoprotein</fullName>
    </recommendedName>
</protein>
<gene>
    <name evidence="1" type="ORF">GO816_03910</name>
</gene>
<comment type="caution">
    <text evidence="1">The sequence shown here is derived from an EMBL/GenBank/DDBJ whole genome shotgun (WGS) entry which is preliminary data.</text>
</comment>
<dbReference type="Proteomes" id="UP000434850">
    <property type="component" value="Unassembled WGS sequence"/>
</dbReference>
<name>A0A6I4I5E1_9SPHI</name>
<proteinExistence type="predicted"/>
<dbReference type="RefSeq" id="WP_157540025.1">
    <property type="nucleotide sequence ID" value="NZ_WQLA01000001.1"/>
</dbReference>
<dbReference type="PROSITE" id="PS51257">
    <property type="entry name" value="PROKAR_LIPOPROTEIN"/>
    <property type="match status" value="1"/>
</dbReference>
<organism evidence="1 2">
    <name type="scientific">Mucilaginibacter aquatilis</name>
    <dbReference type="NCBI Taxonomy" id="1517760"/>
    <lineage>
        <taxon>Bacteria</taxon>
        <taxon>Pseudomonadati</taxon>
        <taxon>Bacteroidota</taxon>
        <taxon>Sphingobacteriia</taxon>
        <taxon>Sphingobacteriales</taxon>
        <taxon>Sphingobacteriaceae</taxon>
        <taxon>Mucilaginibacter</taxon>
    </lineage>
</organism>
<evidence type="ECO:0000313" key="1">
    <source>
        <dbReference type="EMBL" id="MVN90262.1"/>
    </source>
</evidence>
<evidence type="ECO:0008006" key="3">
    <source>
        <dbReference type="Google" id="ProtNLM"/>
    </source>
</evidence>
<evidence type="ECO:0000313" key="2">
    <source>
        <dbReference type="Proteomes" id="UP000434850"/>
    </source>
</evidence>
<dbReference type="OrthoDB" id="770741at2"/>
<dbReference type="AlphaFoldDB" id="A0A6I4I5E1"/>
<reference evidence="1 2" key="1">
    <citation type="submission" date="2019-12" db="EMBL/GenBank/DDBJ databases">
        <title>Mucilaginibacter sp. HME9299 genome sequencing and assembly.</title>
        <authorList>
            <person name="Kang H."/>
            <person name="Kim H."/>
            <person name="Joh K."/>
        </authorList>
    </citation>
    <scope>NUCLEOTIDE SEQUENCE [LARGE SCALE GENOMIC DNA]</scope>
    <source>
        <strain evidence="1 2">HME9299</strain>
    </source>
</reference>
<keyword evidence="2" id="KW-1185">Reference proteome</keyword>